<name>M6Y7X3_9LEPT</name>
<evidence type="ECO:0000313" key="2">
    <source>
        <dbReference type="EMBL" id="EMO89845.1"/>
    </source>
</evidence>
<reference evidence="2 3" key="1">
    <citation type="submission" date="2013-01" db="EMBL/GenBank/DDBJ databases">
        <authorList>
            <person name="Harkins D.M."/>
            <person name="Durkin A.S."/>
            <person name="Brinkac L.M."/>
            <person name="Haft D.H."/>
            <person name="Selengut J.D."/>
            <person name="Sanka R."/>
            <person name="DePew J."/>
            <person name="Purushe J."/>
            <person name="Whelen A.C."/>
            <person name="Vinetz J.M."/>
            <person name="Sutton G.G."/>
            <person name="Nierman W.C."/>
            <person name="Fouts D.E."/>
        </authorList>
    </citation>
    <scope>NUCLEOTIDE SEQUENCE [LARGE SCALE GENOMIC DNA]</scope>
    <source>
        <strain evidence="2 3">2001034031</strain>
    </source>
</reference>
<comment type="caution">
    <text evidence="2">The sequence shown here is derived from an EMBL/GenBank/DDBJ whole genome shotgun (WGS) entry which is preliminary data.</text>
</comment>
<keyword evidence="1" id="KW-0812">Transmembrane</keyword>
<dbReference type="EMBL" id="AKXB02000076">
    <property type="protein sequence ID" value="EMO89845.1"/>
    <property type="molecule type" value="Genomic_DNA"/>
</dbReference>
<dbReference type="AlphaFoldDB" id="M6Y7X3"/>
<keyword evidence="1" id="KW-1133">Transmembrane helix</keyword>
<evidence type="ECO:0000313" key="3">
    <source>
        <dbReference type="Proteomes" id="UP000012138"/>
    </source>
</evidence>
<sequence>MWAILALTQASLLFILIANSSFVVFFRSFNVDSVKAISKSDKSSLWMFSINFISVRFSGFICSTFLIIAGIVSLFRN</sequence>
<feature type="transmembrane region" description="Helical" evidence="1">
    <location>
        <begin position="52"/>
        <end position="75"/>
    </location>
</feature>
<accession>M6Y7X3</accession>
<protein>
    <submittedName>
        <fullName evidence="2">Uncharacterized protein</fullName>
    </submittedName>
</protein>
<proteinExistence type="predicted"/>
<gene>
    <name evidence="2" type="ORF">LEP1GSC024_0848</name>
</gene>
<organism evidence="2 3">
    <name type="scientific">Leptospira noguchii str. 2001034031</name>
    <dbReference type="NCBI Taxonomy" id="1193053"/>
    <lineage>
        <taxon>Bacteria</taxon>
        <taxon>Pseudomonadati</taxon>
        <taxon>Spirochaetota</taxon>
        <taxon>Spirochaetia</taxon>
        <taxon>Leptospirales</taxon>
        <taxon>Leptospiraceae</taxon>
        <taxon>Leptospira</taxon>
    </lineage>
</organism>
<evidence type="ECO:0000256" key="1">
    <source>
        <dbReference type="SAM" id="Phobius"/>
    </source>
</evidence>
<keyword evidence="1" id="KW-0472">Membrane</keyword>
<dbReference type="Proteomes" id="UP000012138">
    <property type="component" value="Unassembled WGS sequence"/>
</dbReference>